<dbReference type="CDD" id="cd04584">
    <property type="entry name" value="CBS_pair_AcuB_like"/>
    <property type="match status" value="1"/>
</dbReference>
<dbReference type="EMBL" id="DPBP01000026">
    <property type="protein sequence ID" value="HCE17464.1"/>
    <property type="molecule type" value="Genomic_DNA"/>
</dbReference>
<evidence type="ECO:0000256" key="2">
    <source>
        <dbReference type="PROSITE-ProRule" id="PRU00703"/>
    </source>
</evidence>
<dbReference type="EMBL" id="DF967970">
    <property type="protein sequence ID" value="GAP08790.1"/>
    <property type="molecule type" value="Genomic_DNA"/>
</dbReference>
<keyword evidence="1 2" id="KW-0129">CBS domain</keyword>
<dbReference type="EMBL" id="DF967970">
    <property type="protein sequence ID" value="GAP08840.1"/>
    <property type="molecule type" value="Genomic_DNA"/>
</dbReference>
<dbReference type="InterPro" id="IPR045865">
    <property type="entry name" value="ACT-like_dom_sf"/>
</dbReference>
<dbReference type="SUPFAM" id="SSF54631">
    <property type="entry name" value="CBS-domain pair"/>
    <property type="match status" value="1"/>
</dbReference>
<evidence type="ECO:0000256" key="1">
    <source>
        <dbReference type="ARBA" id="ARBA00023122"/>
    </source>
</evidence>
<gene>
    <name evidence="5" type="ORF">ATHL_03699</name>
    <name evidence="6" type="ORF">ATHL_03750</name>
    <name evidence="7" type="ORF">DEQ80_06360</name>
</gene>
<dbReference type="OrthoDB" id="9802114at2"/>
<evidence type="ECO:0000259" key="3">
    <source>
        <dbReference type="PROSITE" id="PS51371"/>
    </source>
</evidence>
<keyword evidence="8" id="KW-1185">Reference proteome</keyword>
<dbReference type="STRING" id="229919.GCA_001050195_03629"/>
<dbReference type="PROSITE" id="PS51671">
    <property type="entry name" value="ACT"/>
    <property type="match status" value="1"/>
</dbReference>
<evidence type="ECO:0000313" key="8">
    <source>
        <dbReference type="Proteomes" id="UP000253922"/>
    </source>
</evidence>
<evidence type="ECO:0000259" key="4">
    <source>
        <dbReference type="PROSITE" id="PS51671"/>
    </source>
</evidence>
<accession>A0A0M8JP22</accession>
<feature type="domain" description="ACT" evidence="4">
    <location>
        <begin position="143"/>
        <end position="218"/>
    </location>
</feature>
<dbReference type="InterPro" id="IPR046342">
    <property type="entry name" value="CBS_dom_sf"/>
</dbReference>
<feature type="domain" description="CBS" evidence="3">
    <location>
        <begin position="82"/>
        <end position="138"/>
    </location>
</feature>
<evidence type="ECO:0000313" key="9">
    <source>
        <dbReference type="Proteomes" id="UP000264141"/>
    </source>
</evidence>
<dbReference type="SUPFAM" id="SSF55021">
    <property type="entry name" value="ACT-like"/>
    <property type="match status" value="1"/>
</dbReference>
<sequence length="218" mass="24062">MFVGERMSHPVLTITPDVPVQDALARMRKDKVRRYPVLDKRGKLIGIVTDSDLMNASPSEATTLSVWEINYLLSKITVERVMTREVITTTEDTTVEEAASLMADKKIGGLPVMRGERLVGMITETDIFKIFLEMLGARSAGVRITVEVPDTPGKLYELAGAIYRLGGNIHGMGAIQGESSQTRTLTFKVADVPLDELKQAFEPLVEKIIDIRQETGTV</sequence>
<dbReference type="Proteomes" id="UP000264141">
    <property type="component" value="Unassembled WGS sequence"/>
</dbReference>
<feature type="domain" description="CBS" evidence="3">
    <location>
        <begin position="7"/>
        <end position="63"/>
    </location>
</feature>
<reference evidence="7 9" key="3">
    <citation type="journal article" date="2018" name="Nat. Biotechnol.">
        <title>A standardized bacterial taxonomy based on genome phylogeny substantially revises the tree of life.</title>
        <authorList>
            <person name="Parks D.H."/>
            <person name="Chuvochina M."/>
            <person name="Waite D.W."/>
            <person name="Rinke C."/>
            <person name="Skarshewski A."/>
            <person name="Chaumeil P.A."/>
            <person name="Hugenholtz P."/>
        </authorList>
    </citation>
    <scope>NUCLEOTIDE SEQUENCE [LARGE SCALE GENOMIC DNA]</scope>
    <source>
        <strain evidence="7">UBA8781</strain>
    </source>
</reference>
<dbReference type="AlphaFoldDB" id="A0A0M8JP22"/>
<protein>
    <submittedName>
        <fullName evidence="7">CBS domain-containing protein</fullName>
    </submittedName>
    <submittedName>
        <fullName evidence="5">Predicted signal-transduction protein containing cAMP-binding and CBS domains</fullName>
    </submittedName>
</protein>
<dbReference type="Gene3D" id="3.10.580.10">
    <property type="entry name" value="CBS-domain"/>
    <property type="match status" value="1"/>
</dbReference>
<dbReference type="InterPro" id="IPR002912">
    <property type="entry name" value="ACT_dom"/>
</dbReference>
<dbReference type="PANTHER" id="PTHR43080:SF2">
    <property type="entry name" value="CBS DOMAIN-CONTAINING PROTEIN"/>
    <property type="match status" value="1"/>
</dbReference>
<reference evidence="8" key="2">
    <citation type="submission" date="2015-07" db="EMBL/GenBank/DDBJ databases">
        <title>Draft Genome Sequences of Anaerolinea thermolimosa IMO-1, Bellilinea caldifistulae GOMI-1, Leptolinea tardivitalis YMTK-2, Levilinea saccharolytica KIBI-1,Longilinea arvoryzae KOME-1, Previously Described as Members of the Anaerolineaceae (Chloroflexi).</title>
        <authorList>
            <person name="Sekiguchi Y."/>
            <person name="Ohashi A."/>
            <person name="Matsuura N."/>
            <person name="Tourlousse M.D."/>
        </authorList>
    </citation>
    <scope>NUCLEOTIDE SEQUENCE [LARGE SCALE GENOMIC DNA]</scope>
    <source>
        <strain evidence="8">IMO-1</strain>
    </source>
</reference>
<organism evidence="7 9">
    <name type="scientific">Anaerolinea thermolimosa</name>
    <dbReference type="NCBI Taxonomy" id="229919"/>
    <lineage>
        <taxon>Bacteria</taxon>
        <taxon>Bacillati</taxon>
        <taxon>Chloroflexota</taxon>
        <taxon>Anaerolineae</taxon>
        <taxon>Anaerolineales</taxon>
        <taxon>Anaerolineaceae</taxon>
        <taxon>Anaerolinea</taxon>
    </lineage>
</organism>
<dbReference type="Gene3D" id="3.30.70.260">
    <property type="match status" value="1"/>
</dbReference>
<dbReference type="PROSITE" id="PS51371">
    <property type="entry name" value="CBS"/>
    <property type="match status" value="2"/>
</dbReference>
<proteinExistence type="predicted"/>
<dbReference type="InterPro" id="IPR051257">
    <property type="entry name" value="Diverse_CBS-Domain"/>
</dbReference>
<dbReference type="RefSeq" id="WP_062196587.1">
    <property type="nucleotide sequence ID" value="NZ_DF967970.1"/>
</dbReference>
<evidence type="ECO:0000313" key="7">
    <source>
        <dbReference type="EMBL" id="HCE17464.1"/>
    </source>
</evidence>
<name>A0A0M8JP22_9CHLR</name>
<dbReference type="Pfam" id="PF00571">
    <property type="entry name" value="CBS"/>
    <property type="match status" value="2"/>
</dbReference>
<reference evidence="5" key="1">
    <citation type="journal article" date="2015" name="Genome Announc.">
        <title>Draft Genome Sequences of Anaerolinea thermolimosa IMO-1, Bellilinea caldifistulae GOMI-1, Leptolinea tardivitalis YMTK-2, Levilinea saccharolytica KIBI-1, Longilinea arvoryzae KOME-1, Previously Described as Members of the Class Anaerolineae (Chloroflexi).</title>
        <authorList>
            <person name="Matsuura N."/>
            <person name="Tourlousse M.D."/>
            <person name="Ohashi A."/>
            <person name="Hugenholtz P."/>
            <person name="Sekiguchi Y."/>
        </authorList>
    </citation>
    <scope>NUCLEOTIDE SEQUENCE</scope>
    <source>
        <strain evidence="5">IMO-1</strain>
    </source>
</reference>
<evidence type="ECO:0000313" key="6">
    <source>
        <dbReference type="EMBL" id="GAP08840.1"/>
    </source>
</evidence>
<dbReference type="InterPro" id="IPR000644">
    <property type="entry name" value="CBS_dom"/>
</dbReference>
<evidence type="ECO:0000313" key="5">
    <source>
        <dbReference type="EMBL" id="GAP08790.1"/>
    </source>
</evidence>
<dbReference type="PANTHER" id="PTHR43080">
    <property type="entry name" value="CBS DOMAIN-CONTAINING PROTEIN CBSX3, MITOCHONDRIAL"/>
    <property type="match status" value="1"/>
</dbReference>
<dbReference type="Proteomes" id="UP000253922">
    <property type="component" value="Unassembled WGS sequence"/>
</dbReference>
<dbReference type="SMART" id="SM00116">
    <property type="entry name" value="CBS"/>
    <property type="match status" value="2"/>
</dbReference>